<accession>A0A1B0BMS0</accession>
<dbReference type="EMBL" id="JXJN01017038">
    <property type="status" value="NOT_ANNOTATED_CDS"/>
    <property type="molecule type" value="Genomic_DNA"/>
</dbReference>
<sequence length="114" mass="12622">MNECTSIAVWARMMFMNKNNFPTYCQVKLPVIPSLRRSRNERCLLGPEPLNCGSIGFSSLPFSGTVVIFVTDVDKATLSLVLLVFTLPVVAVAPCSIIDGDWNMFSTCRCIVNK</sequence>
<dbReference type="VEuPathDB" id="VectorBase:GPPI034993"/>
<reference evidence="2" key="1">
    <citation type="submission" date="2015-01" db="EMBL/GenBank/DDBJ databases">
        <authorList>
            <person name="Aksoy S."/>
            <person name="Warren W."/>
            <person name="Wilson R.K."/>
        </authorList>
    </citation>
    <scope>NUCLEOTIDE SEQUENCE [LARGE SCALE GENOMIC DNA]</scope>
    <source>
        <strain evidence="2">IAEA</strain>
    </source>
</reference>
<evidence type="ECO:0000313" key="1">
    <source>
        <dbReference type="EnsemblMetazoa" id="GPPI034993-PA"/>
    </source>
</evidence>
<keyword evidence="2" id="KW-1185">Reference proteome</keyword>
<proteinExistence type="predicted"/>
<dbReference type="EnsemblMetazoa" id="GPPI034993-RA">
    <property type="protein sequence ID" value="GPPI034993-PA"/>
    <property type="gene ID" value="GPPI034993"/>
</dbReference>
<protein>
    <submittedName>
        <fullName evidence="1">Uncharacterized protein</fullName>
    </submittedName>
</protein>
<name>A0A1B0BMS0_9MUSC</name>
<reference evidence="1" key="2">
    <citation type="submission" date="2020-05" db="UniProtKB">
        <authorList>
            <consortium name="EnsemblMetazoa"/>
        </authorList>
    </citation>
    <scope>IDENTIFICATION</scope>
    <source>
        <strain evidence="1">IAEA</strain>
    </source>
</reference>
<organism evidence="1 2">
    <name type="scientific">Glossina palpalis gambiensis</name>
    <dbReference type="NCBI Taxonomy" id="67801"/>
    <lineage>
        <taxon>Eukaryota</taxon>
        <taxon>Metazoa</taxon>
        <taxon>Ecdysozoa</taxon>
        <taxon>Arthropoda</taxon>
        <taxon>Hexapoda</taxon>
        <taxon>Insecta</taxon>
        <taxon>Pterygota</taxon>
        <taxon>Neoptera</taxon>
        <taxon>Endopterygota</taxon>
        <taxon>Diptera</taxon>
        <taxon>Brachycera</taxon>
        <taxon>Muscomorpha</taxon>
        <taxon>Hippoboscoidea</taxon>
        <taxon>Glossinidae</taxon>
        <taxon>Glossina</taxon>
    </lineage>
</organism>
<evidence type="ECO:0000313" key="2">
    <source>
        <dbReference type="Proteomes" id="UP000092460"/>
    </source>
</evidence>
<dbReference type="Proteomes" id="UP000092460">
    <property type="component" value="Unassembled WGS sequence"/>
</dbReference>
<dbReference type="AlphaFoldDB" id="A0A1B0BMS0"/>